<name>A0A183L197_9TREM</name>
<feature type="transmembrane region" description="Helical" evidence="1">
    <location>
        <begin position="21"/>
        <end position="41"/>
    </location>
</feature>
<dbReference type="EMBL" id="UZAK01045767">
    <property type="protein sequence ID" value="VDP74319.1"/>
    <property type="molecule type" value="Genomic_DNA"/>
</dbReference>
<reference evidence="4" key="1">
    <citation type="submission" date="2016-06" db="UniProtKB">
        <authorList>
            <consortium name="WormBaseParasite"/>
        </authorList>
    </citation>
    <scope>IDENTIFICATION</scope>
</reference>
<evidence type="ECO:0000313" key="3">
    <source>
        <dbReference type="Proteomes" id="UP000279833"/>
    </source>
</evidence>
<evidence type="ECO:0000256" key="1">
    <source>
        <dbReference type="SAM" id="Phobius"/>
    </source>
</evidence>
<reference evidence="2 3" key="2">
    <citation type="submission" date="2018-11" db="EMBL/GenBank/DDBJ databases">
        <authorList>
            <consortium name="Pathogen Informatics"/>
        </authorList>
    </citation>
    <scope>NUCLEOTIDE SEQUENCE [LARGE SCALE GENOMIC DNA]</scope>
    <source>
        <strain evidence="2">Dakar</strain>
        <strain evidence="3">Dakar, Senegal</strain>
    </source>
</reference>
<dbReference type="Proteomes" id="UP000279833">
    <property type="component" value="Unassembled WGS sequence"/>
</dbReference>
<accession>A0A183L197</accession>
<dbReference type="AlphaFoldDB" id="A0A183L197"/>
<proteinExistence type="predicted"/>
<gene>
    <name evidence="2" type="ORF">SCUD_LOCUS21095</name>
</gene>
<organism evidence="4">
    <name type="scientific">Schistosoma curassoni</name>
    <dbReference type="NCBI Taxonomy" id="6186"/>
    <lineage>
        <taxon>Eukaryota</taxon>
        <taxon>Metazoa</taxon>
        <taxon>Spiralia</taxon>
        <taxon>Lophotrochozoa</taxon>
        <taxon>Platyhelminthes</taxon>
        <taxon>Trematoda</taxon>
        <taxon>Digenea</taxon>
        <taxon>Strigeidida</taxon>
        <taxon>Schistosomatoidea</taxon>
        <taxon>Schistosomatidae</taxon>
        <taxon>Schistosoma</taxon>
    </lineage>
</organism>
<keyword evidence="3" id="KW-1185">Reference proteome</keyword>
<keyword evidence="1" id="KW-0812">Transmembrane</keyword>
<evidence type="ECO:0000313" key="2">
    <source>
        <dbReference type="EMBL" id="VDP74319.1"/>
    </source>
</evidence>
<protein>
    <submittedName>
        <fullName evidence="2 4">Uncharacterized protein</fullName>
    </submittedName>
</protein>
<dbReference type="WBParaSite" id="SCUD_0002109901-mRNA-1">
    <property type="protein sequence ID" value="SCUD_0002109901-mRNA-1"/>
    <property type="gene ID" value="SCUD_0002109901"/>
</dbReference>
<keyword evidence="1" id="KW-1133">Transmembrane helix</keyword>
<sequence length="43" mass="5212">MKHSWKKCSSSQHLTHGYFVYELKLIVIMMKNVYVLLLQMLNR</sequence>
<evidence type="ECO:0000313" key="4">
    <source>
        <dbReference type="WBParaSite" id="SCUD_0002109901-mRNA-1"/>
    </source>
</evidence>
<keyword evidence="1" id="KW-0472">Membrane</keyword>